<dbReference type="EMBL" id="BSYO01000025">
    <property type="protein sequence ID" value="GMH22898.1"/>
    <property type="molecule type" value="Genomic_DNA"/>
</dbReference>
<dbReference type="AlphaFoldDB" id="A0AAD3T4T5"/>
<feature type="region of interest" description="Disordered" evidence="1">
    <location>
        <begin position="173"/>
        <end position="220"/>
    </location>
</feature>
<protein>
    <submittedName>
        <fullName evidence="2">Uncharacterized protein</fullName>
    </submittedName>
</protein>
<evidence type="ECO:0000256" key="1">
    <source>
        <dbReference type="SAM" id="MobiDB-lite"/>
    </source>
</evidence>
<feature type="region of interest" description="Disordered" evidence="1">
    <location>
        <begin position="1"/>
        <end position="23"/>
    </location>
</feature>
<sequence length="267" mass="29183">MPAQQIDSGPIQNPYPECPAGSVGDVYANDKDLSGSVKDKLAIVATNTEHPEVDDGAQYVADHAAGPNGVANSVEFGPIPGIDDSTPESIKRITRKYSLAEVVDDFLIKVPSEFPDVSSSPLPGCSVEGFDDSKVGAVMPCNLERGLVHSLPMSPPQQEHCDLVGLRQRPHKRHKVAQRQQKLTPHHTTKNSPPRKHHSIPTQEHRKSIDHKPHNYSPPFLNQHTRLQQYHTIQKVPVAPPATWSRTTPPMMGRVSSTGNIPEPATS</sequence>
<feature type="region of interest" description="Disordered" evidence="1">
    <location>
        <begin position="238"/>
        <end position="267"/>
    </location>
</feature>
<accession>A0AAD3T4T5</accession>
<evidence type="ECO:0000313" key="3">
    <source>
        <dbReference type="Proteomes" id="UP001279734"/>
    </source>
</evidence>
<evidence type="ECO:0000313" key="2">
    <source>
        <dbReference type="EMBL" id="GMH22898.1"/>
    </source>
</evidence>
<gene>
    <name evidence="2" type="ORF">Nepgr_024741</name>
</gene>
<reference evidence="2" key="1">
    <citation type="submission" date="2023-05" db="EMBL/GenBank/DDBJ databases">
        <title>Nepenthes gracilis genome sequencing.</title>
        <authorList>
            <person name="Fukushima K."/>
        </authorList>
    </citation>
    <scope>NUCLEOTIDE SEQUENCE</scope>
    <source>
        <strain evidence="2">SING2019-196</strain>
    </source>
</reference>
<proteinExistence type="predicted"/>
<organism evidence="2 3">
    <name type="scientific">Nepenthes gracilis</name>
    <name type="common">Slender pitcher plant</name>
    <dbReference type="NCBI Taxonomy" id="150966"/>
    <lineage>
        <taxon>Eukaryota</taxon>
        <taxon>Viridiplantae</taxon>
        <taxon>Streptophyta</taxon>
        <taxon>Embryophyta</taxon>
        <taxon>Tracheophyta</taxon>
        <taxon>Spermatophyta</taxon>
        <taxon>Magnoliopsida</taxon>
        <taxon>eudicotyledons</taxon>
        <taxon>Gunneridae</taxon>
        <taxon>Pentapetalae</taxon>
        <taxon>Caryophyllales</taxon>
        <taxon>Nepenthaceae</taxon>
        <taxon>Nepenthes</taxon>
    </lineage>
</organism>
<feature type="compositionally biased region" description="Basic and acidic residues" evidence="1">
    <location>
        <begin position="203"/>
        <end position="213"/>
    </location>
</feature>
<feature type="compositionally biased region" description="Polar residues" evidence="1">
    <location>
        <begin position="255"/>
        <end position="267"/>
    </location>
</feature>
<comment type="caution">
    <text evidence="2">The sequence shown here is derived from an EMBL/GenBank/DDBJ whole genome shotgun (WGS) entry which is preliminary data.</text>
</comment>
<feature type="compositionally biased region" description="Polar residues" evidence="1">
    <location>
        <begin position="1"/>
        <end position="11"/>
    </location>
</feature>
<dbReference type="Proteomes" id="UP001279734">
    <property type="component" value="Unassembled WGS sequence"/>
</dbReference>
<name>A0AAD3T4T5_NEPGR</name>
<feature type="compositionally biased region" description="Basic residues" evidence="1">
    <location>
        <begin position="184"/>
        <end position="199"/>
    </location>
</feature>
<keyword evidence="3" id="KW-1185">Reference proteome</keyword>